<dbReference type="Proteomes" id="UP000067008">
    <property type="component" value="Chromosome 2"/>
</dbReference>
<name>A0AAD1BJD3_PREIN</name>
<dbReference type="AlphaFoldDB" id="A0AAD1BJD3"/>
<evidence type="ECO:0000313" key="1">
    <source>
        <dbReference type="EMBL" id="BAR95385.1"/>
    </source>
</evidence>
<protein>
    <submittedName>
        <fullName evidence="1">Uncharacterized protein</fullName>
    </submittedName>
</protein>
<proteinExistence type="predicted"/>
<evidence type="ECO:0000313" key="2">
    <source>
        <dbReference type="Proteomes" id="UP000067008"/>
    </source>
</evidence>
<reference evidence="1 2" key="1">
    <citation type="submission" date="2015-07" db="EMBL/GenBank/DDBJ databases">
        <title>Complete genome sequence of Prevotella intermedia strain 17-2.</title>
        <authorList>
            <person name="Nambu T."/>
        </authorList>
    </citation>
    <scope>NUCLEOTIDE SEQUENCE [LARGE SCALE GENOMIC DNA]</scope>
    <source>
        <strain evidence="1 2">17-2</strain>
    </source>
</reference>
<organism evidence="1 2">
    <name type="scientific">Prevotella intermedia</name>
    <dbReference type="NCBI Taxonomy" id="28131"/>
    <lineage>
        <taxon>Bacteria</taxon>
        <taxon>Pseudomonadati</taxon>
        <taxon>Bacteroidota</taxon>
        <taxon>Bacteroidia</taxon>
        <taxon>Bacteroidales</taxon>
        <taxon>Prevotellaceae</taxon>
        <taxon>Prevotella</taxon>
    </lineage>
</organism>
<dbReference type="EMBL" id="AP014925">
    <property type="protein sequence ID" value="BAR95385.1"/>
    <property type="molecule type" value="Genomic_DNA"/>
</dbReference>
<gene>
    <name evidence="1" type="ORF">PI172_0657</name>
</gene>
<accession>A0AAD1BJD3</accession>
<sequence>MALKKAGTTIKIPRRRFLGTSPEVEKAVREIIEENITEYINFEFEINEK</sequence>